<gene>
    <name evidence="1" type="ORF">M0813_10480</name>
</gene>
<dbReference type="Gene3D" id="3.30.420.40">
    <property type="match status" value="1"/>
</dbReference>
<dbReference type="GO" id="GO:0016301">
    <property type="term" value="F:kinase activity"/>
    <property type="evidence" value="ECO:0007669"/>
    <property type="project" value="UniProtKB-KW"/>
</dbReference>
<dbReference type="PANTHER" id="PTHR14187">
    <property type="entry name" value="ALPHA KINASE/ELONGATION FACTOR 2 KINASE"/>
    <property type="match status" value="1"/>
</dbReference>
<dbReference type="PANTHER" id="PTHR14187:SF5">
    <property type="entry name" value="HEAT SHOCK 70 KDA PROTEIN 12A"/>
    <property type="match status" value="1"/>
</dbReference>
<comment type="caution">
    <text evidence="1">The sequence shown here is derived from an EMBL/GenBank/DDBJ whole genome shotgun (WGS) entry which is preliminary data.</text>
</comment>
<keyword evidence="1" id="KW-0418">Kinase</keyword>
<dbReference type="SUPFAM" id="SSF53067">
    <property type="entry name" value="Actin-like ATPase domain"/>
    <property type="match status" value="2"/>
</dbReference>
<accession>A0ABQ8X2X9</accession>
<evidence type="ECO:0000313" key="1">
    <source>
        <dbReference type="EMBL" id="KAJ6226942.1"/>
    </source>
</evidence>
<dbReference type="EMBL" id="JAOAOG010000339">
    <property type="protein sequence ID" value="KAJ6226942.1"/>
    <property type="molecule type" value="Genomic_DNA"/>
</dbReference>
<organism evidence="1 2">
    <name type="scientific">Anaeramoeba flamelloides</name>
    <dbReference type="NCBI Taxonomy" id="1746091"/>
    <lineage>
        <taxon>Eukaryota</taxon>
        <taxon>Metamonada</taxon>
        <taxon>Anaeramoebidae</taxon>
        <taxon>Anaeramoeba</taxon>
    </lineage>
</organism>
<evidence type="ECO:0000313" key="2">
    <source>
        <dbReference type="Proteomes" id="UP001150062"/>
    </source>
</evidence>
<keyword evidence="2" id="KW-1185">Reference proteome</keyword>
<protein>
    <submittedName>
        <fullName evidence="1">Alpha kinase/elongation factor 2 kinase</fullName>
    </submittedName>
</protein>
<sequence length="486" mass="56524">MHYRNLYYDSTINYGNSNNNKKIELLCAIDFGSTRTAAGWTIGVDNIPRNQFITTDGIKIKLDPNDDNFTTPTAILFKKIDQNDWEPISFGKSAEREYFGLRNNEIDNYRFFKNYKMKLYQNNSINPKIRSFSGEEWSIIKVLSGVFKFINQKFIESVNESNSKINLSINNDTTQWVLTVPAIWEDKAKEIMRRAFFQAGLISSQDSANLLFCYEPEAAALVFIQDQRNNLDKLKNKNLLVVDAGRRTIDITLVKPTIVNNEIEKFEILMVPTGGDSGSIYIDQEFIKFFQSFLNLNNNQFNQFKNECPKGFLKLSNQWEGIKIKIFIGDLTEYDSHFLEIPRIILRYLEKRFGIKDFKGLAKKFNQRNQNSGLSEIEWDDDERFLVISGDRIKSFFKKAIQKLRSDLNLFKQTTEILRQTDIVLFTGGLSNSDYFRKSVQKILGNNYQYCKSSYPEKSNLVGSIYFGFDPKIISIKRSQFTMRKN</sequence>
<name>A0ABQ8X2X9_9EUKA</name>
<keyword evidence="1" id="KW-0808">Transferase</keyword>
<proteinExistence type="predicted"/>
<dbReference type="Proteomes" id="UP001150062">
    <property type="component" value="Unassembled WGS sequence"/>
</dbReference>
<dbReference type="InterPro" id="IPR043129">
    <property type="entry name" value="ATPase_NBD"/>
</dbReference>
<reference evidence="1" key="1">
    <citation type="submission" date="2022-08" db="EMBL/GenBank/DDBJ databases">
        <title>Novel sulfate-reducing endosymbionts in the free-living metamonad Anaeramoeba.</title>
        <authorList>
            <person name="Jerlstrom-Hultqvist J."/>
            <person name="Cepicka I."/>
            <person name="Gallot-Lavallee L."/>
            <person name="Salas-Leiva D."/>
            <person name="Curtis B.A."/>
            <person name="Zahonova K."/>
            <person name="Pipaliya S."/>
            <person name="Dacks J."/>
            <person name="Roger A.J."/>
        </authorList>
    </citation>
    <scope>NUCLEOTIDE SEQUENCE</scope>
    <source>
        <strain evidence="1">Schooner1</strain>
    </source>
</reference>